<keyword evidence="3" id="KW-1185">Reference proteome</keyword>
<sequence>MRGREQARVVDGVTVLVRRSSRRRKTVSAYREHGRTVVAIPGRFSRAEEEAWVRRMLARLAAGDRRRCPDEDALTRRARELAERYLDERAVPTSVTWVDNQGSRWGSCTPDSGTIRISDRVQGMPGWVLDYVLLHELAHLIEAGHDENFWALLERYPKTERARGFLLGVTHTEEN</sequence>
<dbReference type="AlphaFoldDB" id="A0A7M1SW69"/>
<dbReference type="RefSeq" id="WP_193498439.1">
    <property type="nucleotide sequence ID" value="NZ_CP063169.1"/>
</dbReference>
<dbReference type="PANTHER" id="PTHR30399">
    <property type="entry name" value="UNCHARACTERIZED PROTEIN YGJP"/>
    <property type="match status" value="1"/>
</dbReference>
<dbReference type="InterPro" id="IPR053136">
    <property type="entry name" value="UTP_pyrophosphatase-like"/>
</dbReference>
<organism evidence="2 3">
    <name type="scientific">Ruania alkalisoli</name>
    <dbReference type="NCBI Taxonomy" id="2779775"/>
    <lineage>
        <taxon>Bacteria</taxon>
        <taxon>Bacillati</taxon>
        <taxon>Actinomycetota</taxon>
        <taxon>Actinomycetes</taxon>
        <taxon>Micrococcales</taxon>
        <taxon>Ruaniaceae</taxon>
        <taxon>Ruania</taxon>
    </lineage>
</organism>
<dbReference type="KEGG" id="halt:IM660_05825"/>
<dbReference type="Pfam" id="PF01863">
    <property type="entry name" value="YgjP-like"/>
    <property type="match status" value="1"/>
</dbReference>
<gene>
    <name evidence="2" type="ORF">IM660_05825</name>
</gene>
<accession>A0A7M1SW69</accession>
<evidence type="ECO:0000259" key="1">
    <source>
        <dbReference type="Pfam" id="PF01863"/>
    </source>
</evidence>
<proteinExistence type="predicted"/>
<evidence type="ECO:0000313" key="2">
    <source>
        <dbReference type="EMBL" id="QOR71785.1"/>
    </source>
</evidence>
<name>A0A7M1SW69_9MICO</name>
<dbReference type="EMBL" id="CP063169">
    <property type="protein sequence ID" value="QOR71785.1"/>
    <property type="molecule type" value="Genomic_DNA"/>
</dbReference>
<dbReference type="Proteomes" id="UP000593758">
    <property type="component" value="Chromosome"/>
</dbReference>
<protein>
    <submittedName>
        <fullName evidence="2">M48 family metallopeptidase</fullName>
    </submittedName>
</protein>
<dbReference type="PANTHER" id="PTHR30399:SF1">
    <property type="entry name" value="UTP PYROPHOSPHATASE"/>
    <property type="match status" value="1"/>
</dbReference>
<dbReference type="InterPro" id="IPR002725">
    <property type="entry name" value="YgjP-like_metallopeptidase"/>
</dbReference>
<reference evidence="2 3" key="1">
    <citation type="submission" date="2020-10" db="EMBL/GenBank/DDBJ databases">
        <title>Haloactinobacterium sp. RN3S43, a bacterium isolated from saline soil.</title>
        <authorList>
            <person name="Sun J.-Q."/>
        </authorList>
    </citation>
    <scope>NUCLEOTIDE SEQUENCE [LARGE SCALE GENOMIC DNA]</scope>
    <source>
        <strain evidence="2 3">RN3S43</strain>
    </source>
</reference>
<dbReference type="Gene3D" id="3.30.2010.10">
    <property type="entry name" value="Metalloproteases ('zincins'), catalytic domain"/>
    <property type="match status" value="1"/>
</dbReference>
<dbReference type="CDD" id="cd07344">
    <property type="entry name" value="M48_yhfN_like"/>
    <property type="match status" value="1"/>
</dbReference>
<evidence type="ECO:0000313" key="3">
    <source>
        <dbReference type="Proteomes" id="UP000593758"/>
    </source>
</evidence>
<feature type="domain" description="YgjP-like metallopeptidase" evidence="1">
    <location>
        <begin position="79"/>
        <end position="161"/>
    </location>
</feature>